<evidence type="ECO:0000256" key="1">
    <source>
        <dbReference type="SAM" id="MobiDB-lite"/>
    </source>
</evidence>
<gene>
    <name evidence="2" type="ORF">SVUK_LOCUS527</name>
</gene>
<keyword evidence="3" id="KW-1185">Reference proteome</keyword>
<proteinExistence type="predicted"/>
<name>A0A3P7IFL6_STRVU</name>
<protein>
    <submittedName>
        <fullName evidence="2">Uncharacterized protein</fullName>
    </submittedName>
</protein>
<evidence type="ECO:0000313" key="2">
    <source>
        <dbReference type="EMBL" id="VDM65529.1"/>
    </source>
</evidence>
<accession>A0A3P7IFL6</accession>
<evidence type="ECO:0000313" key="3">
    <source>
        <dbReference type="Proteomes" id="UP000270094"/>
    </source>
</evidence>
<dbReference type="EMBL" id="UYYB01000899">
    <property type="protein sequence ID" value="VDM65529.1"/>
    <property type="molecule type" value="Genomic_DNA"/>
</dbReference>
<dbReference type="Proteomes" id="UP000270094">
    <property type="component" value="Unassembled WGS sequence"/>
</dbReference>
<sequence length="46" mass="5735">MWRWWSTGTIWRKRLRRWRHRLRRGSACTGRSPRKSGIHTKSTNNR</sequence>
<reference evidence="2 3" key="1">
    <citation type="submission" date="2018-11" db="EMBL/GenBank/DDBJ databases">
        <authorList>
            <consortium name="Pathogen Informatics"/>
        </authorList>
    </citation>
    <scope>NUCLEOTIDE SEQUENCE [LARGE SCALE GENOMIC DNA]</scope>
</reference>
<organism evidence="2 3">
    <name type="scientific">Strongylus vulgaris</name>
    <name type="common">Blood worm</name>
    <dbReference type="NCBI Taxonomy" id="40348"/>
    <lineage>
        <taxon>Eukaryota</taxon>
        <taxon>Metazoa</taxon>
        <taxon>Ecdysozoa</taxon>
        <taxon>Nematoda</taxon>
        <taxon>Chromadorea</taxon>
        <taxon>Rhabditida</taxon>
        <taxon>Rhabditina</taxon>
        <taxon>Rhabditomorpha</taxon>
        <taxon>Strongyloidea</taxon>
        <taxon>Strongylidae</taxon>
        <taxon>Strongylus</taxon>
    </lineage>
</organism>
<dbReference type="AlphaFoldDB" id="A0A3P7IFL6"/>
<feature type="region of interest" description="Disordered" evidence="1">
    <location>
        <begin position="24"/>
        <end position="46"/>
    </location>
</feature>